<evidence type="ECO:0000256" key="1">
    <source>
        <dbReference type="ARBA" id="ARBA00023027"/>
    </source>
</evidence>
<accession>A0ABP9BHR3</accession>
<evidence type="ECO:0000313" key="4">
    <source>
        <dbReference type="Proteomes" id="UP001501411"/>
    </source>
</evidence>
<comment type="caution">
    <text evidence="3">The sequence shown here is derived from an EMBL/GenBank/DDBJ whole genome shotgun (WGS) entry which is preliminary data.</text>
</comment>
<gene>
    <name evidence="3" type="ORF">GCM10023231_23820</name>
</gene>
<proteinExistence type="predicted"/>
<dbReference type="Proteomes" id="UP001501411">
    <property type="component" value="Unassembled WGS sequence"/>
</dbReference>
<name>A0ABP9BHR3_9SPHI</name>
<keyword evidence="4" id="KW-1185">Reference proteome</keyword>
<evidence type="ECO:0000259" key="2">
    <source>
        <dbReference type="Pfam" id="PF00389"/>
    </source>
</evidence>
<dbReference type="PANTHER" id="PTHR43026:SF1">
    <property type="entry name" value="2-HYDROXYACID DEHYDROGENASE HOMOLOG 1-RELATED"/>
    <property type="match status" value="1"/>
</dbReference>
<evidence type="ECO:0000313" key="3">
    <source>
        <dbReference type="EMBL" id="GAA4794652.1"/>
    </source>
</evidence>
<dbReference type="SUPFAM" id="SSF52283">
    <property type="entry name" value="Formate/glycerate dehydrogenase catalytic domain-like"/>
    <property type="match status" value="1"/>
</dbReference>
<dbReference type="Pfam" id="PF00389">
    <property type="entry name" value="2-Hacid_dh"/>
    <property type="match status" value="1"/>
</dbReference>
<keyword evidence="1" id="KW-0520">NAD</keyword>
<dbReference type="PANTHER" id="PTHR43026">
    <property type="entry name" value="2-HYDROXYACID DEHYDROGENASE HOMOLOG 1-RELATED"/>
    <property type="match status" value="1"/>
</dbReference>
<dbReference type="InterPro" id="IPR058205">
    <property type="entry name" value="D-LDH-like"/>
</dbReference>
<dbReference type="RefSeq" id="WP_345232011.1">
    <property type="nucleotide sequence ID" value="NZ_BAABIQ010000035.1"/>
</dbReference>
<protein>
    <recommendedName>
        <fullName evidence="2">D-isomer specific 2-hydroxyacid dehydrogenase catalytic domain-containing protein</fullName>
    </recommendedName>
</protein>
<dbReference type="EMBL" id="BAABIQ010000035">
    <property type="protein sequence ID" value="GAA4794652.1"/>
    <property type="molecule type" value="Genomic_DNA"/>
</dbReference>
<sequence length="138" mass="15476">MKAIAYSIKPDEKEYLVRSNAKVHDLTLISNELNHTTLSYCIGKTVIIISGRDVLDRDLLRSLKQIGVKHIITRSKTTTHIDLVSASKLGIKVANNPSDDQSYESTAYQTIRNLHLWEAGRCVGRACCCQDCNERVSK</sequence>
<dbReference type="Gene3D" id="3.40.50.720">
    <property type="entry name" value="NAD(P)-binding Rossmann-like Domain"/>
    <property type="match status" value="1"/>
</dbReference>
<organism evidence="3 4">
    <name type="scientific">Olivibacter ginsenosidimutans</name>
    <dbReference type="NCBI Taxonomy" id="1176537"/>
    <lineage>
        <taxon>Bacteria</taxon>
        <taxon>Pseudomonadati</taxon>
        <taxon>Bacteroidota</taxon>
        <taxon>Sphingobacteriia</taxon>
        <taxon>Sphingobacteriales</taxon>
        <taxon>Sphingobacteriaceae</taxon>
        <taxon>Olivibacter</taxon>
    </lineage>
</organism>
<dbReference type="InterPro" id="IPR006139">
    <property type="entry name" value="D-isomer_2_OHA_DH_cat_dom"/>
</dbReference>
<reference evidence="4" key="1">
    <citation type="journal article" date="2019" name="Int. J. Syst. Evol. Microbiol.">
        <title>The Global Catalogue of Microorganisms (GCM) 10K type strain sequencing project: providing services to taxonomists for standard genome sequencing and annotation.</title>
        <authorList>
            <consortium name="The Broad Institute Genomics Platform"/>
            <consortium name="The Broad Institute Genome Sequencing Center for Infectious Disease"/>
            <person name="Wu L."/>
            <person name="Ma J."/>
        </authorList>
    </citation>
    <scope>NUCLEOTIDE SEQUENCE [LARGE SCALE GENOMIC DNA]</scope>
    <source>
        <strain evidence="4">JCM 18200</strain>
    </source>
</reference>
<feature type="domain" description="D-isomer specific 2-hydroxyacid dehydrogenase catalytic" evidence="2">
    <location>
        <begin position="6"/>
        <end position="98"/>
    </location>
</feature>